<dbReference type="RefSeq" id="WP_082625884.1">
    <property type="nucleotide sequence ID" value="NZ_CYTO01000009.1"/>
</dbReference>
<feature type="domain" description="DUF4145" evidence="1">
    <location>
        <begin position="109"/>
        <end position="208"/>
    </location>
</feature>
<dbReference type="STRING" id="1715691.TA5113_00928"/>
<dbReference type="InterPro" id="IPR025285">
    <property type="entry name" value="DUF4145"/>
</dbReference>
<organism evidence="2 3">
    <name type="scientific">Cognatishimia activa</name>
    <dbReference type="NCBI Taxonomy" id="1715691"/>
    <lineage>
        <taxon>Bacteria</taxon>
        <taxon>Pseudomonadati</taxon>
        <taxon>Pseudomonadota</taxon>
        <taxon>Alphaproteobacteria</taxon>
        <taxon>Rhodobacterales</taxon>
        <taxon>Paracoccaceae</taxon>
        <taxon>Cognatishimia</taxon>
    </lineage>
</organism>
<sequence length="247" mass="27710">MAHNWICRYCNHAQIVNGSNFSSNSFAFDVTETDRGFIGLKGSAITCANPECKKPTLTVELIEAAYSASNYRCYLPQNPKTLKSFCLLPESQAKPQPDYIPRALVEDYSEACKIRDLSPKASATLARRCLQGMIRDFCGITKGTLYKEIDELRSRTEQGTIPKGVTEDSIDAIDALRKIGNIGAHMEKDINVIVDVDPHEAQALIEIIETLFDEWYVAREKRKMRFAKVMQIAEQKDADKKQGHADA</sequence>
<dbReference type="Proteomes" id="UP000051184">
    <property type="component" value="Unassembled WGS sequence"/>
</dbReference>
<name>A0A0P1IRS5_9RHOB</name>
<dbReference type="AlphaFoldDB" id="A0A0P1IRS5"/>
<evidence type="ECO:0000313" key="2">
    <source>
        <dbReference type="EMBL" id="CUK26291.1"/>
    </source>
</evidence>
<dbReference type="EMBL" id="CYUE01000020">
    <property type="protein sequence ID" value="CUK26291.1"/>
    <property type="molecule type" value="Genomic_DNA"/>
</dbReference>
<dbReference type="Pfam" id="PF13643">
    <property type="entry name" value="DUF4145"/>
    <property type="match status" value="1"/>
</dbReference>
<accession>A0A0P1IRS5</accession>
<keyword evidence="3" id="KW-1185">Reference proteome</keyword>
<dbReference type="OrthoDB" id="9808624at2"/>
<reference evidence="3" key="1">
    <citation type="submission" date="2015-09" db="EMBL/GenBank/DDBJ databases">
        <authorList>
            <person name="Rodrigo-Torres Lidia"/>
            <person name="Arahal R.David."/>
        </authorList>
    </citation>
    <scope>NUCLEOTIDE SEQUENCE [LARGE SCALE GENOMIC DNA]</scope>
    <source>
        <strain evidence="3">CECT 5114</strain>
    </source>
</reference>
<evidence type="ECO:0000259" key="1">
    <source>
        <dbReference type="Pfam" id="PF13643"/>
    </source>
</evidence>
<evidence type="ECO:0000313" key="3">
    <source>
        <dbReference type="Proteomes" id="UP000051184"/>
    </source>
</evidence>
<proteinExistence type="predicted"/>
<protein>
    <recommendedName>
        <fullName evidence="1">DUF4145 domain-containing protein</fullName>
    </recommendedName>
</protein>
<gene>
    <name evidence="2" type="ORF">TA5114_02100</name>
</gene>